<name>A0A3N6PP20_NATCH</name>
<dbReference type="SMART" id="SM00448">
    <property type="entry name" value="REC"/>
    <property type="match status" value="1"/>
</dbReference>
<organism evidence="5 6">
    <name type="scientific">Natrarchaeobius chitinivorans</name>
    <dbReference type="NCBI Taxonomy" id="1679083"/>
    <lineage>
        <taxon>Archaea</taxon>
        <taxon>Methanobacteriati</taxon>
        <taxon>Methanobacteriota</taxon>
        <taxon>Stenosarchaea group</taxon>
        <taxon>Halobacteria</taxon>
        <taxon>Halobacteriales</taxon>
        <taxon>Natrialbaceae</taxon>
        <taxon>Natrarchaeobius</taxon>
    </lineage>
</organism>
<feature type="domain" description="Response regulatory" evidence="4">
    <location>
        <begin position="17"/>
        <end position="145"/>
    </location>
</feature>
<evidence type="ECO:0000313" key="5">
    <source>
        <dbReference type="EMBL" id="RQH03490.1"/>
    </source>
</evidence>
<dbReference type="InterPro" id="IPR011006">
    <property type="entry name" value="CheY-like_superfamily"/>
</dbReference>
<keyword evidence="6" id="KW-1185">Reference proteome</keyword>
<dbReference type="GO" id="GO:0000155">
    <property type="term" value="F:phosphorelay sensor kinase activity"/>
    <property type="evidence" value="ECO:0007669"/>
    <property type="project" value="TreeGrafter"/>
</dbReference>
<evidence type="ECO:0000256" key="1">
    <source>
        <dbReference type="ARBA" id="ARBA00022553"/>
    </source>
</evidence>
<dbReference type="Gene3D" id="3.40.50.2300">
    <property type="match status" value="1"/>
</dbReference>
<dbReference type="PROSITE" id="PS50109">
    <property type="entry name" value="HIS_KIN"/>
    <property type="match status" value="1"/>
</dbReference>
<dbReference type="SMART" id="SM00387">
    <property type="entry name" value="HATPase_c"/>
    <property type="match status" value="1"/>
</dbReference>
<proteinExistence type="predicted"/>
<comment type="caution">
    <text evidence="5">The sequence shown here is derived from an EMBL/GenBank/DDBJ whole genome shotgun (WGS) entry which is preliminary data.</text>
</comment>
<dbReference type="PANTHER" id="PTHR43547">
    <property type="entry name" value="TWO-COMPONENT HISTIDINE KINASE"/>
    <property type="match status" value="1"/>
</dbReference>
<dbReference type="SUPFAM" id="SSF55874">
    <property type="entry name" value="ATPase domain of HSP90 chaperone/DNA topoisomerase II/histidine kinase"/>
    <property type="match status" value="1"/>
</dbReference>
<dbReference type="PANTHER" id="PTHR43547:SF2">
    <property type="entry name" value="HYBRID SIGNAL TRANSDUCTION HISTIDINE KINASE C"/>
    <property type="match status" value="1"/>
</dbReference>
<keyword evidence="5" id="KW-0418">Kinase</keyword>
<dbReference type="Pfam" id="PF02518">
    <property type="entry name" value="HATPase_c"/>
    <property type="match status" value="1"/>
</dbReference>
<keyword evidence="1 2" id="KW-0597">Phosphoprotein</keyword>
<protein>
    <submittedName>
        <fullName evidence="5">Hybrid sensor histidine kinase/response regulator</fullName>
    </submittedName>
</protein>
<evidence type="ECO:0000259" key="3">
    <source>
        <dbReference type="PROSITE" id="PS50109"/>
    </source>
</evidence>
<evidence type="ECO:0000256" key="2">
    <source>
        <dbReference type="PROSITE-ProRule" id="PRU00169"/>
    </source>
</evidence>
<dbReference type="InterPro" id="IPR003594">
    <property type="entry name" value="HATPase_dom"/>
</dbReference>
<dbReference type="Gene3D" id="3.30.565.10">
    <property type="entry name" value="Histidine kinase-like ATPase, C-terminal domain"/>
    <property type="match status" value="1"/>
</dbReference>
<accession>A0A3N6PP20</accession>
<sequence length="380" mass="42142">MPTRGESGRPVVETDVELLLVEDHHDDARFVERLIRERQSDLAREGTSEPIEIREIHHVDRLVAALERVETAPPDVILLDLMLPDSRGLETVERLVEHAPDVPIVVLTGQNETDTGVDAIQRGAQDYLSKGTVTGETILRTLRYALERSRNQRTLVDRNHRLALLNRIVRQDIRNDVSMIVGLADQLRGRVDPHDERAVEMLLDAAQHAVDLTDTAAAVIDVISASDVEREPVDLYAVLDAKVRELRRERDVEIAVDRRDDVEGPVIVHASPMLGLVFEHLLANAVDHSDRSTPHVVVVDATAEDVIVEIADDGVDVPDAQKRSLVQPSACFDGRSGMGVELYLVTILLESFDATLKVEGNYPNGTRTRVTLVRADAVSD</sequence>
<evidence type="ECO:0000259" key="4">
    <source>
        <dbReference type="PROSITE" id="PS50110"/>
    </source>
</evidence>
<evidence type="ECO:0000313" key="6">
    <source>
        <dbReference type="Proteomes" id="UP000281431"/>
    </source>
</evidence>
<gene>
    <name evidence="5" type="ORF">EA472_02745</name>
</gene>
<dbReference type="Pfam" id="PF00072">
    <property type="entry name" value="Response_reg"/>
    <property type="match status" value="1"/>
</dbReference>
<keyword evidence="5" id="KW-0808">Transferase</keyword>
<dbReference type="InterPro" id="IPR036890">
    <property type="entry name" value="HATPase_C_sf"/>
</dbReference>
<dbReference type="Proteomes" id="UP000281431">
    <property type="component" value="Unassembled WGS sequence"/>
</dbReference>
<feature type="domain" description="Histidine kinase" evidence="3">
    <location>
        <begin position="168"/>
        <end position="376"/>
    </location>
</feature>
<dbReference type="OrthoDB" id="3369at2157"/>
<dbReference type="CDD" id="cd00156">
    <property type="entry name" value="REC"/>
    <property type="match status" value="1"/>
</dbReference>
<dbReference type="InterPro" id="IPR005467">
    <property type="entry name" value="His_kinase_dom"/>
</dbReference>
<dbReference type="InterPro" id="IPR001789">
    <property type="entry name" value="Sig_transdc_resp-reg_receiver"/>
</dbReference>
<reference evidence="5 6" key="1">
    <citation type="submission" date="2018-10" db="EMBL/GenBank/DDBJ databases">
        <title>Natrarchaeobius chitinivorans gen. nov., sp. nov., and Natrarchaeobius haloalkaliphilus sp. nov., alkaliphilic, chitin-utilizing haloarchaea from hypersaline alkaline lakes.</title>
        <authorList>
            <person name="Sorokin D.Y."/>
            <person name="Elcheninov A.G."/>
            <person name="Kostrikina N.A."/>
            <person name="Bale N.J."/>
            <person name="Sinninghe Damste J.S."/>
            <person name="Khijniak T.V."/>
            <person name="Kublanov I.V."/>
            <person name="Toshchakov S.V."/>
        </authorList>
    </citation>
    <scope>NUCLEOTIDE SEQUENCE [LARGE SCALE GENOMIC DNA]</scope>
    <source>
        <strain evidence="5 6">AArcht7</strain>
    </source>
</reference>
<dbReference type="AlphaFoldDB" id="A0A3N6PP20"/>
<feature type="modified residue" description="4-aspartylphosphate" evidence="2">
    <location>
        <position position="80"/>
    </location>
</feature>
<dbReference type="PROSITE" id="PS50110">
    <property type="entry name" value="RESPONSE_REGULATORY"/>
    <property type="match status" value="1"/>
</dbReference>
<dbReference type="SUPFAM" id="SSF52172">
    <property type="entry name" value="CheY-like"/>
    <property type="match status" value="1"/>
</dbReference>
<dbReference type="EMBL" id="REFZ01000001">
    <property type="protein sequence ID" value="RQH03490.1"/>
    <property type="molecule type" value="Genomic_DNA"/>
</dbReference>